<dbReference type="InterPro" id="IPR050738">
    <property type="entry name" value="Sulfatase"/>
</dbReference>
<reference evidence="3" key="1">
    <citation type="submission" date="2021-04" db="EMBL/GenBank/DDBJ databases">
        <title>Draft genome assembly of strain Phenylobacterium sp. 20VBR1 using MiniION and Illumina platforms.</title>
        <authorList>
            <person name="Thomas F.A."/>
            <person name="Krishnan K.P."/>
            <person name="Sinha R.K."/>
        </authorList>
    </citation>
    <scope>NUCLEOTIDE SEQUENCE</scope>
    <source>
        <strain evidence="3">20VBR1</strain>
    </source>
</reference>
<dbReference type="PANTHER" id="PTHR42693:SF33">
    <property type="entry name" value="ARYLSULFATASE"/>
    <property type="match status" value="1"/>
</dbReference>
<proteinExistence type="inferred from homology"/>
<name>A0A941HVI8_9CAUL</name>
<dbReference type="Pfam" id="PF00884">
    <property type="entry name" value="Sulfatase"/>
    <property type="match status" value="1"/>
</dbReference>
<gene>
    <name evidence="3" type="ORF">JKL49_02325</name>
</gene>
<comment type="similarity">
    <text evidence="1">Belongs to the sulfatase family.</text>
</comment>
<feature type="domain" description="Sulfatase N-terminal" evidence="2">
    <location>
        <begin position="6"/>
        <end position="305"/>
    </location>
</feature>
<sequence length="426" mass="45795">MSQRPPNFIVIVADDLGYGDIGCDGGTIIRTPHLDKMAAEGVRFTDFYASANVCTPSRAGLLTGRYAIRSGLAHEVIQPADTTGLPLSEVTIPKALGDAYATALIGKWHLGHVAPHWPPTVHGFDRFYGLPYSHDMKPLALYAGEGAAVDVIEARPDFAKLTQNFFEQTVAFAEENRHRPFFALVTLTAPHIPLKPNPDDLTGSPGGAYGEVVEEIDLNIGRLLGKLKEFGIDEDTLVIFTSDNGPWFEGSSGPFRDRKGGSAWDGGFRVPFIARQPGTLPAGVVTDALSSNLDILPTLLAMAGIDPLTDRELDGADLSAVMTKGAASPNDQIVLFDNTHVAAVRTARWKYVVRSYYRTYDVPLDRYPLLFDMGSDPGETYSVASLHPQALADMTARVAAARAKYGPIGAAFPPHVAPASAADHPD</sequence>
<dbReference type="InterPro" id="IPR017850">
    <property type="entry name" value="Alkaline_phosphatase_core_sf"/>
</dbReference>
<keyword evidence="4" id="KW-1185">Reference proteome</keyword>
<dbReference type="EMBL" id="JAGSGD010000001">
    <property type="protein sequence ID" value="MBR7618212.1"/>
    <property type="molecule type" value="Genomic_DNA"/>
</dbReference>
<accession>A0A941HVI8</accession>
<dbReference type="SUPFAM" id="SSF53649">
    <property type="entry name" value="Alkaline phosphatase-like"/>
    <property type="match status" value="1"/>
</dbReference>
<dbReference type="InterPro" id="IPR000917">
    <property type="entry name" value="Sulfatase_N"/>
</dbReference>
<dbReference type="AlphaFoldDB" id="A0A941HVI8"/>
<organism evidence="3 4">
    <name type="scientific">Phenylobacterium glaciei</name>
    <dbReference type="NCBI Taxonomy" id="2803784"/>
    <lineage>
        <taxon>Bacteria</taxon>
        <taxon>Pseudomonadati</taxon>
        <taxon>Pseudomonadota</taxon>
        <taxon>Alphaproteobacteria</taxon>
        <taxon>Caulobacterales</taxon>
        <taxon>Caulobacteraceae</taxon>
        <taxon>Phenylobacterium</taxon>
    </lineage>
</organism>
<protein>
    <submittedName>
        <fullName evidence="3">Sulfatase</fullName>
    </submittedName>
</protein>
<evidence type="ECO:0000313" key="4">
    <source>
        <dbReference type="Proteomes" id="UP000622580"/>
    </source>
</evidence>
<evidence type="ECO:0000256" key="1">
    <source>
        <dbReference type="ARBA" id="ARBA00008779"/>
    </source>
</evidence>
<dbReference type="Gene3D" id="3.30.1120.10">
    <property type="match status" value="1"/>
</dbReference>
<comment type="caution">
    <text evidence="3">The sequence shown here is derived from an EMBL/GenBank/DDBJ whole genome shotgun (WGS) entry which is preliminary data.</text>
</comment>
<evidence type="ECO:0000313" key="3">
    <source>
        <dbReference type="EMBL" id="MBR7618212.1"/>
    </source>
</evidence>
<dbReference type="Proteomes" id="UP000622580">
    <property type="component" value="Unassembled WGS sequence"/>
</dbReference>
<evidence type="ECO:0000259" key="2">
    <source>
        <dbReference type="Pfam" id="PF00884"/>
    </source>
</evidence>
<dbReference type="Gene3D" id="3.40.720.10">
    <property type="entry name" value="Alkaline Phosphatase, subunit A"/>
    <property type="match status" value="1"/>
</dbReference>
<dbReference type="PANTHER" id="PTHR42693">
    <property type="entry name" value="ARYLSULFATASE FAMILY MEMBER"/>
    <property type="match status" value="1"/>
</dbReference>
<dbReference type="RefSeq" id="WP_215338066.1">
    <property type="nucleotide sequence ID" value="NZ_JAGSGD010000001.1"/>
</dbReference>
<dbReference type="GO" id="GO:0004065">
    <property type="term" value="F:arylsulfatase activity"/>
    <property type="evidence" value="ECO:0007669"/>
    <property type="project" value="TreeGrafter"/>
</dbReference>
<dbReference type="CDD" id="cd16026">
    <property type="entry name" value="GALNS_like"/>
    <property type="match status" value="1"/>
</dbReference>